<sequence>MSLFRRFWYRRPPDGLLEITERVYVFDSCFSTDVLEDETYKIYMRQIATSLHEQFPESSFLVFNFREGEKKSQLTEILSQYDMTVMDYPRQYEGCPILSMEMIHHFLRSSDSWLSLEGHSNIVLMHCERGGWPLLAFILCCFLIYRKLHIGEGRTLDMLHREAPKGLLQLLSPLNPIPSQLRYLQYVARRNNSPEWPPPDRALTLDCLMLRVVPSFDAEGGCRPLVRLYGREVHRATRTTQMLFSLSKKNKAVRHYRQIDCDVVKIDVQCPVQGDVVLECIHLDSETDREEMMFRVMFNTAFIRSNILILTRDDIDIMWNAKERFTREFRAEVLFGDMDTSPPPLIPVVPLGGEEKGGLPMEAFARVQELFNSGTWDDGHGDAALRFLQQQFANGFSEKLGQLANEMNGRSPSKAVIQAVEDDSGSESPPRLARLSGSQSLPARPDTGVGAPPPPPPPPPLRSGAAPPPPPPPPPVKTGAAPPPPPPPPPRAGAPPPPPPPPPPRAGAPPPPPPPPPPRVGAPPPPPPPPPPRSGAPPPPPPPPGGRPPPPPPPPPGGKAPPPPPPPPPGGRAPPPPPPPPPGGRAPPPPPPPPPGGRAPPPPPPPPPPPGGGAPPPPPPPPPGGKAPPPPPPPPPGGKAPPPPPPPPPGGKAPPPPPPPPPGGKAPPPPPPPPPPGGRGPPPPPPPPGRGGPPPPPPPPGAKPGGPPAPPPPPGGLGKGPPGPPGPPPPPGLGGRGRGALAQAAAQVAAAPAPPPVKKATLKPLHWVKVTRAVQGSLWAESQKQDEQQKAPEIDMTELESLFSNAVAPIGNDKTSRTRGTAAPKVEKVQLVDQRRAYNCEIMLTKIKMPMSDMLNAILNLNDTVLGLDQVEALIKFCPTKEEMDLLKSYPGEKENLGKAEQFFMEMMRLPRVDAKLGVFAFKIQFQIQVAELRQNLEVVNAASREVRESVKLRRVMQTILSLGNALNQGTARGSAIGFKLDSLLKLTDTRARNTKMTLMHYLCKVLAEKLPELLDFHKDLVNLDAASKLQLKQMAEEMSQVSKGLEKVEQELAASENDGPISEGFRAVLKKFLSGAESEGRALTSLYADVGRNADSLAQYFGEDPARCSFEQVITILLGFVNMFKKSLDENIKAAEAEKRKAEKEAEKEKLKSSPGSMKKVSWKLRISYSLRDSHIFCQAPFCMVSTC</sequence>
<feature type="region of interest" description="Disordered" evidence="5">
    <location>
        <begin position="418"/>
        <end position="759"/>
    </location>
</feature>
<dbReference type="InterPro" id="IPR035892">
    <property type="entry name" value="C2_domain_sf"/>
</dbReference>
<dbReference type="InterPro" id="IPR015425">
    <property type="entry name" value="FH2_Formin"/>
</dbReference>
<accession>A0ABD1YME1</accession>
<comment type="caution">
    <text evidence="8">The sequence shown here is derived from an EMBL/GenBank/DDBJ whole genome shotgun (WGS) entry which is preliminary data.</text>
</comment>
<feature type="coiled-coil region" evidence="4">
    <location>
        <begin position="1032"/>
        <end position="1059"/>
    </location>
</feature>
<feature type="domain" description="FH2" evidence="7">
    <location>
        <begin position="752"/>
        <end position="1151"/>
    </location>
</feature>
<dbReference type="InterPro" id="IPR051144">
    <property type="entry name" value="Formin_homology_domain"/>
</dbReference>
<dbReference type="SUPFAM" id="SSF52799">
    <property type="entry name" value="(Phosphotyrosine protein) phosphatases II"/>
    <property type="match status" value="1"/>
</dbReference>
<dbReference type="SUPFAM" id="SSF49562">
    <property type="entry name" value="C2 domain (Calcium/lipid-binding domain, CaLB)"/>
    <property type="match status" value="1"/>
</dbReference>
<evidence type="ECO:0000256" key="1">
    <source>
        <dbReference type="ARBA" id="ARBA00006468"/>
    </source>
</evidence>
<dbReference type="EMBL" id="JBHFFA010000004">
    <property type="protein sequence ID" value="KAL2631873.1"/>
    <property type="molecule type" value="Genomic_DNA"/>
</dbReference>
<keyword evidence="9" id="KW-1185">Reference proteome</keyword>
<dbReference type="InterPro" id="IPR042201">
    <property type="entry name" value="FH2_Formin_sf"/>
</dbReference>
<keyword evidence="2" id="KW-0904">Protein phosphatase</keyword>
<dbReference type="PROSITE" id="PS51182">
    <property type="entry name" value="C2_TENSIN"/>
    <property type="match status" value="1"/>
</dbReference>
<dbReference type="InterPro" id="IPR029021">
    <property type="entry name" value="Prot-tyrosine_phosphatase-like"/>
</dbReference>
<dbReference type="Gene3D" id="1.20.58.2220">
    <property type="entry name" value="Formin, FH2 domain"/>
    <property type="match status" value="1"/>
</dbReference>
<dbReference type="PRINTS" id="PR01217">
    <property type="entry name" value="PRICHEXTENSN"/>
</dbReference>
<gene>
    <name evidence="8" type="ORF">R1flu_016559</name>
</gene>
<dbReference type="PROSITE" id="PS51444">
    <property type="entry name" value="FH2"/>
    <property type="match status" value="1"/>
</dbReference>
<dbReference type="GO" id="GO:0004721">
    <property type="term" value="F:phosphoprotein phosphatase activity"/>
    <property type="evidence" value="ECO:0007669"/>
    <property type="project" value="UniProtKB-KW"/>
</dbReference>
<keyword evidence="2" id="KW-0378">Hydrolase</keyword>
<dbReference type="Pfam" id="PF02181">
    <property type="entry name" value="FH2"/>
    <property type="match status" value="1"/>
</dbReference>
<dbReference type="SMART" id="SM01326">
    <property type="entry name" value="PTEN_C2"/>
    <property type="match status" value="1"/>
</dbReference>
<keyword evidence="4" id="KW-0175">Coiled coil</keyword>
<dbReference type="Gene3D" id="3.90.190.10">
    <property type="entry name" value="Protein tyrosine phosphatase superfamily"/>
    <property type="match status" value="1"/>
</dbReference>
<comment type="similarity">
    <text evidence="1">Belongs to the formin-like family. Class-II subfamily.</text>
</comment>
<evidence type="ECO:0000313" key="8">
    <source>
        <dbReference type="EMBL" id="KAL2631873.1"/>
    </source>
</evidence>
<evidence type="ECO:0000259" key="6">
    <source>
        <dbReference type="PROSITE" id="PS51182"/>
    </source>
</evidence>
<dbReference type="AlphaFoldDB" id="A0ABD1YME1"/>
<dbReference type="PANTHER" id="PTHR45733">
    <property type="entry name" value="FORMIN-J"/>
    <property type="match status" value="1"/>
</dbReference>
<proteinExistence type="inferred from homology"/>
<dbReference type="SMART" id="SM00498">
    <property type="entry name" value="FH2"/>
    <property type="match status" value="1"/>
</dbReference>
<reference evidence="8 9" key="1">
    <citation type="submission" date="2024-09" db="EMBL/GenBank/DDBJ databases">
        <title>Chromosome-scale assembly of Riccia fluitans.</title>
        <authorList>
            <person name="Paukszto L."/>
            <person name="Sawicki J."/>
            <person name="Karawczyk K."/>
            <person name="Piernik-Szablinska J."/>
            <person name="Szczecinska M."/>
            <person name="Mazdziarz M."/>
        </authorList>
    </citation>
    <scope>NUCLEOTIDE SEQUENCE [LARGE SCALE GENOMIC DNA]</scope>
    <source>
        <strain evidence="8">Rf_01</strain>
        <tissue evidence="8">Aerial parts of the thallus</tissue>
    </source>
</reference>
<organism evidence="8 9">
    <name type="scientific">Riccia fluitans</name>
    <dbReference type="NCBI Taxonomy" id="41844"/>
    <lineage>
        <taxon>Eukaryota</taxon>
        <taxon>Viridiplantae</taxon>
        <taxon>Streptophyta</taxon>
        <taxon>Embryophyta</taxon>
        <taxon>Marchantiophyta</taxon>
        <taxon>Marchantiopsida</taxon>
        <taxon>Marchantiidae</taxon>
        <taxon>Marchantiales</taxon>
        <taxon>Ricciaceae</taxon>
        <taxon>Riccia</taxon>
    </lineage>
</organism>
<dbReference type="SUPFAM" id="SSF101447">
    <property type="entry name" value="Formin homology 2 domain (FH2 domain)"/>
    <property type="match status" value="1"/>
</dbReference>
<dbReference type="Gene3D" id="2.60.40.1110">
    <property type="match status" value="1"/>
</dbReference>
<dbReference type="InterPro" id="IPR014020">
    <property type="entry name" value="Tensin_C2-dom"/>
</dbReference>
<evidence type="ECO:0000259" key="7">
    <source>
        <dbReference type="PROSITE" id="PS51444"/>
    </source>
</evidence>
<protein>
    <recommendedName>
        <fullName evidence="3">Formin-like protein</fullName>
    </recommendedName>
</protein>
<feature type="domain" description="C2 tensin-type" evidence="6">
    <location>
        <begin position="200"/>
        <end position="338"/>
    </location>
</feature>
<feature type="coiled-coil region" evidence="4">
    <location>
        <begin position="1126"/>
        <end position="1155"/>
    </location>
</feature>
<feature type="compositionally biased region" description="Pro residues" evidence="5">
    <location>
        <begin position="451"/>
        <end position="732"/>
    </location>
</feature>
<feature type="compositionally biased region" description="Low complexity" evidence="5">
    <location>
        <begin position="739"/>
        <end position="751"/>
    </location>
</feature>
<name>A0ABD1YME1_9MARC</name>
<evidence type="ECO:0000256" key="4">
    <source>
        <dbReference type="SAM" id="Coils"/>
    </source>
</evidence>
<evidence type="ECO:0000313" key="9">
    <source>
        <dbReference type="Proteomes" id="UP001605036"/>
    </source>
</evidence>
<evidence type="ECO:0000256" key="5">
    <source>
        <dbReference type="SAM" id="MobiDB-lite"/>
    </source>
</evidence>
<evidence type="ECO:0000256" key="2">
    <source>
        <dbReference type="ARBA" id="ARBA00022912"/>
    </source>
</evidence>
<dbReference type="Proteomes" id="UP001605036">
    <property type="component" value="Unassembled WGS sequence"/>
</dbReference>
<dbReference type="PANTHER" id="PTHR45733:SF8">
    <property type="entry name" value="FORMIN-J"/>
    <property type="match status" value="1"/>
</dbReference>
<evidence type="ECO:0000256" key="3">
    <source>
        <dbReference type="RuleBase" id="RU361260"/>
    </source>
</evidence>
<dbReference type="Pfam" id="PF10409">
    <property type="entry name" value="PTEN_C2"/>
    <property type="match status" value="1"/>
</dbReference>